<name>W9BM77_MYCCO</name>
<reference evidence="1" key="2">
    <citation type="submission" date="2014-03" db="EMBL/GenBank/DDBJ databases">
        <authorList>
            <person name="Urmite Genomes"/>
        </authorList>
    </citation>
    <scope>NUCLEOTIDE SEQUENCE</scope>
    <source>
        <strain evidence="1">DSM 44829</strain>
    </source>
</reference>
<dbReference type="Proteomes" id="UP000028870">
    <property type="component" value="Unassembled WGS sequence"/>
</dbReference>
<dbReference type="EMBL" id="CCBB010000003">
    <property type="protein sequence ID" value="CDO10920.1"/>
    <property type="molecule type" value="Genomic_DNA"/>
</dbReference>
<dbReference type="RefSeq" id="WP_036403245.1">
    <property type="nucleotide sequence ID" value="NZ_CCBB010000003.1"/>
</dbReference>
<evidence type="ECO:0000313" key="2">
    <source>
        <dbReference type="Proteomes" id="UP000028870"/>
    </source>
</evidence>
<dbReference type="AlphaFoldDB" id="W9BM77"/>
<comment type="caution">
    <text evidence="1">The sequence shown here is derived from an EMBL/GenBank/DDBJ whole genome shotgun (WGS) entry which is preliminary data.</text>
</comment>
<proteinExistence type="predicted"/>
<organism evidence="1 2">
    <name type="scientific">Mycolicibacterium cosmeticum</name>
    <dbReference type="NCBI Taxonomy" id="258533"/>
    <lineage>
        <taxon>Bacteria</taxon>
        <taxon>Bacillati</taxon>
        <taxon>Actinomycetota</taxon>
        <taxon>Actinomycetes</taxon>
        <taxon>Mycobacteriales</taxon>
        <taxon>Mycobacteriaceae</taxon>
        <taxon>Mycolicibacterium</taxon>
    </lineage>
</organism>
<accession>W9BM77</accession>
<gene>
    <name evidence="1" type="ORF">BN977_05757</name>
</gene>
<dbReference type="OrthoDB" id="4764547at2"/>
<evidence type="ECO:0000313" key="1">
    <source>
        <dbReference type="EMBL" id="CDO10920.1"/>
    </source>
</evidence>
<reference evidence="1" key="1">
    <citation type="submission" date="2014-03" db="EMBL/GenBank/DDBJ databases">
        <title>Draft Genome Sequence of Mycobacterium cosmeticum DSM 44829.</title>
        <authorList>
            <person name="Croce O."/>
            <person name="Robert C."/>
            <person name="Raoult D."/>
            <person name="Drancourt M."/>
        </authorList>
    </citation>
    <scope>NUCLEOTIDE SEQUENCE [LARGE SCALE GENOMIC DNA]</scope>
    <source>
        <strain evidence="1">DSM 44829</strain>
    </source>
</reference>
<keyword evidence="2" id="KW-1185">Reference proteome</keyword>
<sequence length="99" mass="10725">MTDLLEVSGPASLAALVSALAPDHPRPLGSIASVWLDREAVFAVVHYDAAEQWPFLISVRHTSLGRDGDVRQQSTRVIRRLSLAGWTVRHAGADTRAIA</sequence>
<protein>
    <submittedName>
        <fullName evidence="1">Uncharacterized protein</fullName>
    </submittedName>
</protein>